<comment type="caution">
    <text evidence="1">The sequence shown here is derived from an EMBL/GenBank/DDBJ whole genome shotgun (WGS) entry which is preliminary data.</text>
</comment>
<dbReference type="InterPro" id="IPR010710">
    <property type="entry name" value="DUF1289"/>
</dbReference>
<protein>
    <submittedName>
        <fullName evidence="1">DUF1289 domain-containing protein</fullName>
    </submittedName>
</protein>
<name>A0A371X7G2_9HYPH</name>
<evidence type="ECO:0000313" key="1">
    <source>
        <dbReference type="EMBL" id="RFC65172.1"/>
    </source>
</evidence>
<dbReference type="OrthoDB" id="9811423at2"/>
<dbReference type="PANTHER" id="PTHR35175">
    <property type="entry name" value="DUF1289 DOMAIN-CONTAINING PROTEIN"/>
    <property type="match status" value="1"/>
</dbReference>
<organism evidence="1 2">
    <name type="scientific">Fulvimarina endophytica</name>
    <dbReference type="NCBI Taxonomy" id="2293836"/>
    <lineage>
        <taxon>Bacteria</taxon>
        <taxon>Pseudomonadati</taxon>
        <taxon>Pseudomonadota</taxon>
        <taxon>Alphaproteobacteria</taxon>
        <taxon>Hyphomicrobiales</taxon>
        <taxon>Aurantimonadaceae</taxon>
        <taxon>Fulvimarina</taxon>
    </lineage>
</organism>
<gene>
    <name evidence="1" type="ORF">DYI37_04805</name>
</gene>
<accession>A0A371X7G2</accession>
<proteinExistence type="predicted"/>
<dbReference type="RefSeq" id="WP_116682068.1">
    <property type="nucleotide sequence ID" value="NZ_QURL01000002.1"/>
</dbReference>
<dbReference type="AlphaFoldDB" id="A0A371X7G2"/>
<evidence type="ECO:0000313" key="2">
    <source>
        <dbReference type="Proteomes" id="UP000264310"/>
    </source>
</evidence>
<sequence length="67" mass="7187">MIETPCTGICQLHPKTGLCLGCGRTGSEIGAWSALSRADRTALMAELPARLETAEMKTARRRAKIDA</sequence>
<dbReference type="PANTHER" id="PTHR35175:SF2">
    <property type="entry name" value="DUF1289 DOMAIN-CONTAINING PROTEIN"/>
    <property type="match status" value="1"/>
</dbReference>
<keyword evidence="2" id="KW-1185">Reference proteome</keyword>
<reference evidence="1 2" key="1">
    <citation type="submission" date="2018-08" db="EMBL/GenBank/DDBJ databases">
        <title>Fulvimarina sp. 85, whole genome shotgun sequence.</title>
        <authorList>
            <person name="Tuo L."/>
        </authorList>
    </citation>
    <scope>NUCLEOTIDE SEQUENCE [LARGE SCALE GENOMIC DNA]</scope>
    <source>
        <strain evidence="1 2">85</strain>
    </source>
</reference>
<dbReference type="EMBL" id="QURL01000002">
    <property type="protein sequence ID" value="RFC65172.1"/>
    <property type="molecule type" value="Genomic_DNA"/>
</dbReference>
<dbReference type="Pfam" id="PF06945">
    <property type="entry name" value="DUF1289"/>
    <property type="match status" value="1"/>
</dbReference>
<dbReference type="Proteomes" id="UP000264310">
    <property type="component" value="Unassembled WGS sequence"/>
</dbReference>